<keyword evidence="7 9" id="KW-0811">Translocation</keyword>
<comment type="caution">
    <text evidence="10">The sequence shown here is derived from an EMBL/GenBank/DDBJ whole genome shotgun (WGS) entry which is preliminary data.</text>
</comment>
<comment type="caution">
    <text evidence="9">Lacks conserved residue(s) required for the propagation of feature annotation.</text>
</comment>
<evidence type="ECO:0000313" key="11">
    <source>
        <dbReference type="Proteomes" id="UP000228812"/>
    </source>
</evidence>
<accession>A0A2G9Z9M1</accession>
<evidence type="ECO:0000256" key="3">
    <source>
        <dbReference type="ARBA" id="ARBA00022448"/>
    </source>
</evidence>
<keyword evidence="5 9" id="KW-0653">Protein transport</keyword>
<sequence>MLIIAQIVVSLILIMLILLQERSAGLGGVFGGAGGTPYQTRRGLERAIFWGTIVAAVLFAALALANLFLTR</sequence>
<keyword evidence="3 9" id="KW-0813">Transport</keyword>
<evidence type="ECO:0000313" key="10">
    <source>
        <dbReference type="EMBL" id="PIP29856.1"/>
    </source>
</evidence>
<comment type="similarity">
    <text evidence="2 9">Belongs to the SecG family.</text>
</comment>
<dbReference type="GO" id="GO:0015450">
    <property type="term" value="F:protein-transporting ATPase activity"/>
    <property type="evidence" value="ECO:0007669"/>
    <property type="project" value="UniProtKB-UniRule"/>
</dbReference>
<evidence type="ECO:0000256" key="7">
    <source>
        <dbReference type="ARBA" id="ARBA00023010"/>
    </source>
</evidence>
<dbReference type="NCBIfam" id="TIGR00810">
    <property type="entry name" value="secG"/>
    <property type="match status" value="1"/>
</dbReference>
<keyword evidence="9" id="KW-1003">Cell membrane</keyword>
<name>A0A2G9Z9M1_9BACT</name>
<keyword evidence="8 9" id="KW-0472">Membrane</keyword>
<dbReference type="Proteomes" id="UP000228812">
    <property type="component" value="Unassembled WGS sequence"/>
</dbReference>
<proteinExistence type="inferred from homology"/>
<gene>
    <name evidence="10" type="primary">secG</name>
    <name evidence="10" type="ORF">COX26_01915</name>
</gene>
<comment type="function">
    <text evidence="9">Involved in protein export. Participates in an early event of protein translocation.</text>
</comment>
<organism evidence="10 11">
    <name type="scientific">Candidatus Jorgensenbacteria bacterium CG23_combo_of_CG06-09_8_20_14_all_54_14</name>
    <dbReference type="NCBI Taxonomy" id="1974595"/>
    <lineage>
        <taxon>Bacteria</taxon>
        <taxon>Candidatus Joergenseniibacteriota</taxon>
    </lineage>
</organism>
<protein>
    <recommendedName>
        <fullName evidence="9">Protein-export membrane protein SecG</fullName>
    </recommendedName>
</protein>
<reference evidence="10 11" key="1">
    <citation type="submission" date="2017-09" db="EMBL/GenBank/DDBJ databases">
        <title>Depth-based differentiation of microbial function through sediment-hosted aquifers and enrichment of novel symbionts in the deep terrestrial subsurface.</title>
        <authorList>
            <person name="Probst A.J."/>
            <person name="Ladd B."/>
            <person name="Jarett J.K."/>
            <person name="Geller-Mcgrath D.E."/>
            <person name="Sieber C.M."/>
            <person name="Emerson J.B."/>
            <person name="Anantharaman K."/>
            <person name="Thomas B.C."/>
            <person name="Malmstrom R."/>
            <person name="Stieglmeier M."/>
            <person name="Klingl A."/>
            <person name="Woyke T."/>
            <person name="Ryan C.M."/>
            <person name="Banfield J.F."/>
        </authorList>
    </citation>
    <scope>NUCLEOTIDE SEQUENCE [LARGE SCALE GENOMIC DNA]</scope>
    <source>
        <strain evidence="10">CG23_combo_of_CG06-09_8_20_14_all_54_14</strain>
    </source>
</reference>
<evidence type="ECO:0000256" key="9">
    <source>
        <dbReference type="RuleBase" id="RU365087"/>
    </source>
</evidence>
<evidence type="ECO:0000256" key="8">
    <source>
        <dbReference type="ARBA" id="ARBA00023136"/>
    </source>
</evidence>
<dbReference type="AlphaFoldDB" id="A0A2G9Z9M1"/>
<keyword evidence="4 9" id="KW-0812">Transmembrane</keyword>
<dbReference type="GO" id="GO:0005886">
    <property type="term" value="C:plasma membrane"/>
    <property type="evidence" value="ECO:0007669"/>
    <property type="project" value="UniProtKB-SubCell"/>
</dbReference>
<dbReference type="InterPro" id="IPR004692">
    <property type="entry name" value="SecG"/>
</dbReference>
<dbReference type="EMBL" id="PCRZ01000032">
    <property type="protein sequence ID" value="PIP29856.1"/>
    <property type="molecule type" value="Genomic_DNA"/>
</dbReference>
<feature type="transmembrane region" description="Helical" evidence="9">
    <location>
        <begin position="47"/>
        <end position="69"/>
    </location>
</feature>
<dbReference type="GO" id="GO:0009306">
    <property type="term" value="P:protein secretion"/>
    <property type="evidence" value="ECO:0007669"/>
    <property type="project" value="UniProtKB-UniRule"/>
</dbReference>
<evidence type="ECO:0000256" key="4">
    <source>
        <dbReference type="ARBA" id="ARBA00022692"/>
    </source>
</evidence>
<evidence type="ECO:0000256" key="5">
    <source>
        <dbReference type="ARBA" id="ARBA00022927"/>
    </source>
</evidence>
<comment type="subcellular location">
    <subcellularLocation>
        <location evidence="9">Cell membrane</location>
        <topology evidence="9">Multi-pass membrane protein</topology>
    </subcellularLocation>
    <subcellularLocation>
        <location evidence="1">Membrane</location>
        <topology evidence="1">Multi-pass membrane protein</topology>
    </subcellularLocation>
</comment>
<evidence type="ECO:0000256" key="1">
    <source>
        <dbReference type="ARBA" id="ARBA00004141"/>
    </source>
</evidence>
<evidence type="ECO:0000256" key="6">
    <source>
        <dbReference type="ARBA" id="ARBA00022989"/>
    </source>
</evidence>
<keyword evidence="6 9" id="KW-1133">Transmembrane helix</keyword>
<evidence type="ECO:0000256" key="2">
    <source>
        <dbReference type="ARBA" id="ARBA00008445"/>
    </source>
</evidence>
<dbReference type="Pfam" id="PF03840">
    <property type="entry name" value="SecG"/>
    <property type="match status" value="1"/>
</dbReference>